<organism evidence="2 3">
    <name type="scientific">Pseudoalteromonas caenipelagi</name>
    <dbReference type="NCBI Taxonomy" id="2726988"/>
    <lineage>
        <taxon>Bacteria</taxon>
        <taxon>Pseudomonadati</taxon>
        <taxon>Pseudomonadota</taxon>
        <taxon>Gammaproteobacteria</taxon>
        <taxon>Alteromonadales</taxon>
        <taxon>Pseudoalteromonadaceae</taxon>
        <taxon>Pseudoalteromonas</taxon>
    </lineage>
</organism>
<reference evidence="2 3" key="1">
    <citation type="submission" date="2020-04" db="EMBL/GenBank/DDBJ databases">
        <title>Pseudoalteromonas caenipelagi sp. nov., isolated from a tidal flat.</title>
        <authorList>
            <person name="Park S."/>
            <person name="Yoon J.-H."/>
        </authorList>
    </citation>
    <scope>NUCLEOTIDE SEQUENCE [LARGE SCALE GENOMIC DNA]</scope>
    <source>
        <strain evidence="2 3">JBTF-M23</strain>
    </source>
</reference>
<dbReference type="AlphaFoldDB" id="A0A849VHU8"/>
<dbReference type="RefSeq" id="WP_171626309.1">
    <property type="nucleotide sequence ID" value="NZ_JABBPG010000004.1"/>
</dbReference>
<evidence type="ECO:0000313" key="2">
    <source>
        <dbReference type="EMBL" id="NOU51247.1"/>
    </source>
</evidence>
<feature type="chain" id="PRO_5032854893" evidence="1">
    <location>
        <begin position="23"/>
        <end position="161"/>
    </location>
</feature>
<gene>
    <name evidence="2" type="ORF">HG263_11985</name>
</gene>
<evidence type="ECO:0000313" key="3">
    <source>
        <dbReference type="Proteomes" id="UP000586305"/>
    </source>
</evidence>
<feature type="signal peptide" evidence="1">
    <location>
        <begin position="1"/>
        <end position="22"/>
    </location>
</feature>
<proteinExistence type="predicted"/>
<protein>
    <submittedName>
        <fullName evidence="2">Uncharacterized protein</fullName>
    </submittedName>
</protein>
<accession>A0A849VHU8</accession>
<dbReference type="Proteomes" id="UP000586305">
    <property type="component" value="Unassembled WGS sequence"/>
</dbReference>
<dbReference type="EMBL" id="JABBPG010000004">
    <property type="protein sequence ID" value="NOU51247.1"/>
    <property type="molecule type" value="Genomic_DNA"/>
</dbReference>
<sequence>MKASNIAAVSALLLLGASSAQARMQCDVGGYWDTVTRTVQVCDTETETYTETKRHCGYSGLMYLGHLWNQPDFYLSPVRSASRSSILDETSSCPSSQYASESGIYWYTRSDGTSATDWYTYSGSLPLTSDQLKTTEHTRTIQTNCRSEVRTVRVWRCGFEP</sequence>
<keyword evidence="3" id="KW-1185">Reference proteome</keyword>
<evidence type="ECO:0000256" key="1">
    <source>
        <dbReference type="SAM" id="SignalP"/>
    </source>
</evidence>
<name>A0A849VHU8_9GAMM</name>
<comment type="caution">
    <text evidence="2">The sequence shown here is derived from an EMBL/GenBank/DDBJ whole genome shotgun (WGS) entry which is preliminary data.</text>
</comment>
<keyword evidence="1" id="KW-0732">Signal</keyword>